<dbReference type="Gene3D" id="3.40.50.620">
    <property type="entry name" value="HUPs"/>
    <property type="match status" value="1"/>
</dbReference>
<gene>
    <name evidence="7" type="ORF">EATG_03926</name>
</gene>
<evidence type="ECO:0000256" key="2">
    <source>
        <dbReference type="ARBA" id="ARBA00008791"/>
    </source>
</evidence>
<dbReference type="FunFam" id="3.40.50.620:FF:000065">
    <property type="entry name" value="Universal stress protein"/>
    <property type="match status" value="1"/>
</dbReference>
<dbReference type="Pfam" id="PF00582">
    <property type="entry name" value="Usp"/>
    <property type="match status" value="1"/>
</dbReference>
<dbReference type="SUPFAM" id="SSF52402">
    <property type="entry name" value="Adenine nucleotide alpha hydrolases-like"/>
    <property type="match status" value="1"/>
</dbReference>
<dbReference type="InterPro" id="IPR014729">
    <property type="entry name" value="Rossmann-like_a/b/a_fold"/>
</dbReference>
<feature type="domain" description="UspA" evidence="6">
    <location>
        <begin position="7"/>
        <end position="142"/>
    </location>
</feature>
<dbReference type="Proteomes" id="UP000243401">
    <property type="component" value="Unassembled WGS sequence"/>
</dbReference>
<evidence type="ECO:0000256" key="3">
    <source>
        <dbReference type="ARBA" id="ARBA00022490"/>
    </source>
</evidence>
<comment type="caution">
    <text evidence="7">The sequence shown here is derived from an EMBL/GenBank/DDBJ whole genome shotgun (WGS) entry which is preliminary data.</text>
</comment>
<dbReference type="GO" id="GO:0005737">
    <property type="term" value="C:cytoplasm"/>
    <property type="evidence" value="ECO:0007669"/>
    <property type="project" value="UniProtKB-SubCell"/>
</dbReference>
<comment type="subcellular location">
    <subcellularLocation>
        <location evidence="1 5">Cytoplasm</location>
    </subcellularLocation>
</comment>
<dbReference type="AlphaFoldDB" id="A0AAJ3NUK2"/>
<dbReference type="PIRSF" id="PIRSF006276">
    <property type="entry name" value="UspA"/>
    <property type="match status" value="1"/>
</dbReference>
<name>A0AAJ3NUK2_ECOLX</name>
<evidence type="ECO:0000256" key="1">
    <source>
        <dbReference type="ARBA" id="ARBA00004496"/>
    </source>
</evidence>
<comment type="function">
    <text evidence="4 5">Required for resistance to DNA-damaging agents.</text>
</comment>
<dbReference type="NCBIfam" id="NF007436">
    <property type="entry name" value="PRK09982.1"/>
    <property type="match status" value="1"/>
</dbReference>
<dbReference type="CDD" id="cd23657">
    <property type="entry name" value="USP-A-like"/>
    <property type="match status" value="1"/>
</dbReference>
<evidence type="ECO:0000256" key="5">
    <source>
        <dbReference type="PIRNR" id="PIRNR006276"/>
    </source>
</evidence>
<protein>
    <recommendedName>
        <fullName evidence="5">Universal stress protein</fullName>
    </recommendedName>
</protein>
<dbReference type="InterPro" id="IPR006016">
    <property type="entry name" value="UspA"/>
</dbReference>
<organism evidence="7 8">
    <name type="scientific">Escherichia coli H605</name>
    <dbReference type="NCBI Taxonomy" id="656410"/>
    <lineage>
        <taxon>Bacteria</taxon>
        <taxon>Pseudomonadati</taxon>
        <taxon>Pseudomonadota</taxon>
        <taxon>Gammaproteobacteria</taxon>
        <taxon>Enterobacterales</taxon>
        <taxon>Enterobacteriaceae</taxon>
        <taxon>Escherichia</taxon>
    </lineage>
</organism>
<reference evidence="7 8" key="1">
    <citation type="submission" date="2010-04" db="EMBL/GenBank/DDBJ databases">
        <title>The Genome Sequence of Escherichia coli H605.</title>
        <authorList>
            <consortium name="The Broad Institute Genome Sequencing Platform"/>
            <consortium name="The Broad Institute Genome Sequencing Center for Infectious Disease"/>
            <person name="Feldgarden M."/>
            <person name="Gordon D.M."/>
            <person name="Johnson J.R."/>
            <person name="Johnston B.D."/>
            <person name="Young S."/>
            <person name="Zeng Q."/>
            <person name="Koehrsen M."/>
            <person name="Alvarado L."/>
            <person name="Berlin A.M."/>
            <person name="Borenstein D."/>
            <person name="Chapman S.B."/>
            <person name="Chen Z."/>
            <person name="Engels R."/>
            <person name="Freedman E."/>
            <person name="Gellesch M."/>
            <person name="Goldberg J."/>
            <person name="Griggs A."/>
            <person name="Gujja S."/>
            <person name="Heilman E.R."/>
            <person name="Heiman D.I."/>
            <person name="Hepburn T.A."/>
            <person name="Howarth C."/>
            <person name="Jen D."/>
            <person name="Larson L."/>
            <person name="Mehta T."/>
            <person name="Park D."/>
            <person name="Pearson M."/>
            <person name="Richards J."/>
            <person name="Roberts A."/>
            <person name="Saif S."/>
            <person name="Shea T.D."/>
            <person name="Shenoy N."/>
            <person name="Sisk P."/>
            <person name="Stolte C."/>
            <person name="Sykes S.N."/>
            <person name="Walk T."/>
            <person name="White J."/>
            <person name="Yandava C."/>
            <person name="Haas B."/>
            <person name="Henn M.R."/>
            <person name="Nusbaum C."/>
            <person name="Birren B."/>
        </authorList>
    </citation>
    <scope>NUCLEOTIDE SEQUENCE [LARGE SCALE GENOMIC DNA]</scope>
    <source>
        <strain evidence="7 8">H605</strain>
    </source>
</reference>
<proteinExistence type="inferred from homology"/>
<evidence type="ECO:0000256" key="4">
    <source>
        <dbReference type="ARBA" id="ARBA00037131"/>
    </source>
</evidence>
<comment type="similarity">
    <text evidence="2 5">Belongs to the universal stress protein A family.</text>
</comment>
<sequence length="146" mass="16750">MELNMAYKHIGVAISGNEEDALLVNKALDLARHNDAHLTLIHIDDGLSELYPGIYFPATEDILQLLKDKSDNKLYKLTKNIQWPKTKLRIERGEMPETLLEIMQKEQCDLLVCGHHHSFINRLMPAYRGMINKLSADLLIVPFIDK</sequence>
<evidence type="ECO:0000313" key="7">
    <source>
        <dbReference type="EMBL" id="OSL44032.1"/>
    </source>
</evidence>
<accession>A0AAJ3NUK2</accession>
<evidence type="ECO:0000259" key="6">
    <source>
        <dbReference type="Pfam" id="PF00582"/>
    </source>
</evidence>
<evidence type="ECO:0000313" key="8">
    <source>
        <dbReference type="Proteomes" id="UP000243401"/>
    </source>
</evidence>
<keyword evidence="3 5" id="KW-0963">Cytoplasm</keyword>
<dbReference type="EMBL" id="ADJX01000012">
    <property type="protein sequence ID" value="OSL44032.1"/>
    <property type="molecule type" value="Genomic_DNA"/>
</dbReference>
<dbReference type="InterPro" id="IPR006015">
    <property type="entry name" value="Universal_stress_UspA"/>
</dbReference>